<dbReference type="SUPFAM" id="SSF49599">
    <property type="entry name" value="TRAF domain-like"/>
    <property type="match status" value="1"/>
</dbReference>
<dbReference type="AlphaFoldDB" id="A0AAV5D3F3"/>
<name>A0AAV5D3F3_ELECO</name>
<organism evidence="3 4">
    <name type="scientific">Eleusine coracana subsp. coracana</name>
    <dbReference type="NCBI Taxonomy" id="191504"/>
    <lineage>
        <taxon>Eukaryota</taxon>
        <taxon>Viridiplantae</taxon>
        <taxon>Streptophyta</taxon>
        <taxon>Embryophyta</taxon>
        <taxon>Tracheophyta</taxon>
        <taxon>Spermatophyta</taxon>
        <taxon>Magnoliopsida</taxon>
        <taxon>Liliopsida</taxon>
        <taxon>Poales</taxon>
        <taxon>Poaceae</taxon>
        <taxon>PACMAD clade</taxon>
        <taxon>Chloridoideae</taxon>
        <taxon>Cynodonteae</taxon>
        <taxon>Eleusininae</taxon>
        <taxon>Eleusine</taxon>
    </lineage>
</organism>
<accession>A0AAV5D3F3</accession>
<keyword evidence="4" id="KW-1185">Reference proteome</keyword>
<dbReference type="Gene3D" id="3.30.710.10">
    <property type="entry name" value="Potassium Channel Kv1.1, Chain A"/>
    <property type="match status" value="1"/>
</dbReference>
<dbReference type="PANTHER" id="PTHR26379">
    <property type="entry name" value="BTB/POZ AND MATH DOMAIN-CONTAINING PROTEIN 1"/>
    <property type="match status" value="1"/>
</dbReference>
<dbReference type="Pfam" id="PF00651">
    <property type="entry name" value="BTB"/>
    <property type="match status" value="1"/>
</dbReference>
<evidence type="ECO:0000259" key="2">
    <source>
        <dbReference type="Pfam" id="PF00651"/>
    </source>
</evidence>
<reference evidence="3" key="1">
    <citation type="journal article" date="2018" name="DNA Res.">
        <title>Multiple hybrid de novo genome assembly of finger millet, an orphan allotetraploid crop.</title>
        <authorList>
            <person name="Hatakeyama M."/>
            <person name="Aluri S."/>
            <person name="Balachadran M.T."/>
            <person name="Sivarajan S.R."/>
            <person name="Patrignani A."/>
            <person name="Gruter S."/>
            <person name="Poveda L."/>
            <person name="Shimizu-Inatsugi R."/>
            <person name="Baeten J."/>
            <person name="Francoijs K.J."/>
            <person name="Nataraja K.N."/>
            <person name="Reddy Y.A.N."/>
            <person name="Phadnis S."/>
            <person name="Ravikumar R.L."/>
            <person name="Schlapbach R."/>
            <person name="Sreeman S.M."/>
            <person name="Shimizu K.K."/>
        </authorList>
    </citation>
    <scope>NUCLEOTIDE SEQUENCE</scope>
</reference>
<evidence type="ECO:0000313" key="3">
    <source>
        <dbReference type="EMBL" id="GJN04936.1"/>
    </source>
</evidence>
<dbReference type="Proteomes" id="UP001054889">
    <property type="component" value="Unassembled WGS sequence"/>
</dbReference>
<protein>
    <recommendedName>
        <fullName evidence="2">BTB domain-containing protein</fullName>
    </recommendedName>
</protein>
<sequence length="155" mass="17811">MFMNRTELESSQYLRDDAFSIRYHVTVIKEICATTTTATTPVLHIDDVEPRVFEALLHFMYTDRLPEIDDRDKAKMAQQLHAVADRYDLQGLKQLLSNAKTKTLQSQSQILKLQQLLLLNAKTKTPQSQSQSQLLKLQQLLLNPKTKTPQSQSQL</sequence>
<evidence type="ECO:0000313" key="4">
    <source>
        <dbReference type="Proteomes" id="UP001054889"/>
    </source>
</evidence>
<comment type="pathway">
    <text evidence="1">Protein modification; protein ubiquitination.</text>
</comment>
<reference evidence="3" key="2">
    <citation type="submission" date="2021-12" db="EMBL/GenBank/DDBJ databases">
        <title>Resequencing data analysis of finger millet.</title>
        <authorList>
            <person name="Hatakeyama M."/>
            <person name="Aluri S."/>
            <person name="Balachadran M.T."/>
            <person name="Sivarajan S.R."/>
            <person name="Poveda L."/>
            <person name="Shimizu-Inatsugi R."/>
            <person name="Schlapbach R."/>
            <person name="Sreeman S.M."/>
            <person name="Shimizu K.K."/>
        </authorList>
    </citation>
    <scope>NUCLEOTIDE SEQUENCE</scope>
</reference>
<proteinExistence type="predicted"/>
<comment type="caution">
    <text evidence="3">The sequence shown here is derived from an EMBL/GenBank/DDBJ whole genome shotgun (WGS) entry which is preliminary data.</text>
</comment>
<dbReference type="GO" id="GO:0016567">
    <property type="term" value="P:protein ubiquitination"/>
    <property type="evidence" value="ECO:0007669"/>
    <property type="project" value="InterPro"/>
</dbReference>
<feature type="domain" description="BTB" evidence="2">
    <location>
        <begin position="28"/>
        <end position="99"/>
    </location>
</feature>
<dbReference type="InterPro" id="IPR045005">
    <property type="entry name" value="BPM1-6"/>
</dbReference>
<dbReference type="SUPFAM" id="SSF54695">
    <property type="entry name" value="POZ domain"/>
    <property type="match status" value="1"/>
</dbReference>
<evidence type="ECO:0000256" key="1">
    <source>
        <dbReference type="ARBA" id="ARBA00004906"/>
    </source>
</evidence>
<dbReference type="EMBL" id="BQKI01000011">
    <property type="protein sequence ID" value="GJN04936.1"/>
    <property type="molecule type" value="Genomic_DNA"/>
</dbReference>
<dbReference type="InterPro" id="IPR000210">
    <property type="entry name" value="BTB/POZ_dom"/>
</dbReference>
<gene>
    <name evidence="3" type="primary">ga22520</name>
    <name evidence="3" type="ORF">PR202_ga22520</name>
</gene>
<dbReference type="PANTHER" id="PTHR26379:SF187">
    <property type="entry name" value="OS07G0655300 PROTEIN"/>
    <property type="match status" value="1"/>
</dbReference>
<dbReference type="InterPro" id="IPR011333">
    <property type="entry name" value="SKP1/BTB/POZ_sf"/>
</dbReference>